<evidence type="ECO:0000313" key="9">
    <source>
        <dbReference type="Proteomes" id="UP000030748"/>
    </source>
</evidence>
<proteinExistence type="predicted"/>
<dbReference type="STRING" id="4155.A0A022PW90"/>
<dbReference type="PANTHER" id="PTHR15071:SF0">
    <property type="entry name" value="MANNOSE 6-PHOSPHATE RECEPTOR-LIKE PROTEIN 1"/>
    <property type="match status" value="1"/>
</dbReference>
<keyword evidence="5 6" id="KW-0472">Membrane</keyword>
<gene>
    <name evidence="8" type="ORF">MIMGU_mgv1a011365mg</name>
</gene>
<sequence>MKIGSISLSSQFVILVSAVTILHRVSCDSVSGLCELSVKDKNKVYYYSLKSPLRNFPHGILSEDGFYKVAANGSKLWFQLCGSMIFNHDPPTCVDCKDCGGSSRCGMGCSALISNRIEGYPVCTTLGQPSSTSIDVLDIKDPRMGIIVKMTNSGPKRNCSLSVSVICNSNGVQGPQKLETNGTCDYTTELKHPLGCAKTISSGGNGWGWFGTFMIIILCLSGGYLLAGAGYRYFFLHVRGIDVIPNLEFWASLPHTIQTLFQSLVRRFRGPSQGYRSSYSPVNF</sequence>
<comment type="subcellular location">
    <subcellularLocation>
        <location evidence="1">Membrane</location>
        <topology evidence="1">Single-pass membrane protein</topology>
    </subcellularLocation>
</comment>
<protein>
    <recommendedName>
        <fullName evidence="10">Autophagy-related protein 27</fullName>
    </recommendedName>
</protein>
<evidence type="ECO:0000256" key="4">
    <source>
        <dbReference type="ARBA" id="ARBA00022989"/>
    </source>
</evidence>
<reference evidence="8 9" key="1">
    <citation type="journal article" date="2013" name="Proc. Natl. Acad. Sci. U.S.A.">
        <title>Fine-scale variation in meiotic recombination in Mimulus inferred from population shotgun sequencing.</title>
        <authorList>
            <person name="Hellsten U."/>
            <person name="Wright K.M."/>
            <person name="Jenkins J."/>
            <person name="Shu S."/>
            <person name="Yuan Y."/>
            <person name="Wessler S.R."/>
            <person name="Schmutz J."/>
            <person name="Willis J.H."/>
            <person name="Rokhsar D.S."/>
        </authorList>
    </citation>
    <scope>NUCLEOTIDE SEQUENCE [LARGE SCALE GENOMIC DNA]</scope>
    <source>
        <strain evidence="9">cv. DUN x IM62</strain>
    </source>
</reference>
<organism evidence="8 9">
    <name type="scientific">Erythranthe guttata</name>
    <name type="common">Yellow monkey flower</name>
    <name type="synonym">Mimulus guttatus</name>
    <dbReference type="NCBI Taxonomy" id="4155"/>
    <lineage>
        <taxon>Eukaryota</taxon>
        <taxon>Viridiplantae</taxon>
        <taxon>Streptophyta</taxon>
        <taxon>Embryophyta</taxon>
        <taxon>Tracheophyta</taxon>
        <taxon>Spermatophyta</taxon>
        <taxon>Magnoliopsida</taxon>
        <taxon>eudicotyledons</taxon>
        <taxon>Gunneridae</taxon>
        <taxon>Pentapetalae</taxon>
        <taxon>asterids</taxon>
        <taxon>lamiids</taxon>
        <taxon>Lamiales</taxon>
        <taxon>Phrymaceae</taxon>
        <taxon>Erythranthe</taxon>
    </lineage>
</organism>
<dbReference type="OrthoDB" id="29460at2759"/>
<keyword evidence="2 6" id="KW-0812">Transmembrane</keyword>
<dbReference type="PANTHER" id="PTHR15071">
    <property type="entry name" value="MANNOSE-6-PHOSPHATE RECEPTOR FAMILY MEMBER"/>
    <property type="match status" value="1"/>
</dbReference>
<dbReference type="AlphaFoldDB" id="A0A022PW90"/>
<dbReference type="KEGG" id="egt:105977984"/>
<dbReference type="InterPro" id="IPR018939">
    <property type="entry name" value="Autophagy-rel_prot_27"/>
</dbReference>
<evidence type="ECO:0000256" key="6">
    <source>
        <dbReference type="SAM" id="Phobius"/>
    </source>
</evidence>
<evidence type="ECO:0000256" key="1">
    <source>
        <dbReference type="ARBA" id="ARBA00004167"/>
    </source>
</evidence>
<evidence type="ECO:0000313" key="8">
    <source>
        <dbReference type="EMBL" id="EYU20061.1"/>
    </source>
</evidence>
<dbReference type="Pfam" id="PF09451">
    <property type="entry name" value="ATG27"/>
    <property type="match status" value="1"/>
</dbReference>
<dbReference type="OMA" id="WGWFGTF"/>
<evidence type="ECO:0000256" key="7">
    <source>
        <dbReference type="SAM" id="SignalP"/>
    </source>
</evidence>
<evidence type="ECO:0000256" key="5">
    <source>
        <dbReference type="ARBA" id="ARBA00023136"/>
    </source>
</evidence>
<dbReference type="eggNOG" id="ENOG502QUYE">
    <property type="taxonomic scope" value="Eukaryota"/>
</dbReference>
<evidence type="ECO:0000256" key="3">
    <source>
        <dbReference type="ARBA" id="ARBA00022729"/>
    </source>
</evidence>
<dbReference type="PhylomeDB" id="A0A022PW90"/>
<dbReference type="GO" id="GO:0000139">
    <property type="term" value="C:Golgi membrane"/>
    <property type="evidence" value="ECO:0007669"/>
    <property type="project" value="UniProtKB-SubCell"/>
</dbReference>
<evidence type="ECO:0008006" key="10">
    <source>
        <dbReference type="Google" id="ProtNLM"/>
    </source>
</evidence>
<feature type="signal peptide" evidence="7">
    <location>
        <begin position="1"/>
        <end position="27"/>
    </location>
</feature>
<accession>A0A022PW90</accession>
<evidence type="ECO:0000256" key="2">
    <source>
        <dbReference type="ARBA" id="ARBA00022692"/>
    </source>
</evidence>
<keyword evidence="4 6" id="KW-1133">Transmembrane helix</keyword>
<keyword evidence="3 7" id="KW-0732">Signal</keyword>
<dbReference type="Proteomes" id="UP000030748">
    <property type="component" value="Unassembled WGS sequence"/>
</dbReference>
<feature type="transmembrane region" description="Helical" evidence="6">
    <location>
        <begin position="206"/>
        <end position="227"/>
    </location>
</feature>
<keyword evidence="9" id="KW-1185">Reference proteome</keyword>
<name>A0A022PW90_ERYGU</name>
<dbReference type="EMBL" id="KI632289">
    <property type="protein sequence ID" value="EYU20061.1"/>
    <property type="molecule type" value="Genomic_DNA"/>
</dbReference>
<feature type="chain" id="PRO_5001503753" description="Autophagy-related protein 27" evidence="7">
    <location>
        <begin position="28"/>
        <end position="284"/>
    </location>
</feature>